<feature type="compositionally biased region" description="Basic and acidic residues" evidence="1">
    <location>
        <begin position="100"/>
        <end position="118"/>
    </location>
</feature>
<dbReference type="EMBL" id="SJST01000002">
    <property type="protein sequence ID" value="TCD15079.1"/>
    <property type="molecule type" value="Genomic_DNA"/>
</dbReference>
<accession>A0A4R0PEU0</accession>
<keyword evidence="3" id="KW-1185">Reference proteome</keyword>
<gene>
    <name evidence="2" type="ORF">E0D97_05900</name>
</gene>
<comment type="caution">
    <text evidence="2">The sequence shown here is derived from an EMBL/GenBank/DDBJ whole genome shotgun (WGS) entry which is preliminary data.</text>
</comment>
<dbReference type="AlphaFoldDB" id="A0A4R0PEU0"/>
<dbReference type="RefSeq" id="WP_131566646.1">
    <property type="nucleotide sequence ID" value="NZ_JAINFK010000004.1"/>
</dbReference>
<dbReference type="OrthoDB" id="8115742at2"/>
<evidence type="ECO:0000313" key="2">
    <source>
        <dbReference type="EMBL" id="TCD15079.1"/>
    </source>
</evidence>
<reference evidence="2 3" key="1">
    <citation type="journal article" date="2015" name="Antonie Van Leeuwenhoek">
        <title>Oricola cellulosilytica gen. nov., sp. nov., a cellulose-degrading bacterium of the family Phyllobacteriaceae isolated from surface seashore water, and emended descriptions of Mesorhizobium loti and Phyllobacterium myrsinacearum.</title>
        <authorList>
            <person name="Hameed A."/>
            <person name="Shahina M."/>
            <person name="Lai W.A."/>
            <person name="Lin S.Y."/>
            <person name="Young L.S."/>
            <person name="Liu Y.C."/>
            <person name="Hsu Y.H."/>
            <person name="Young C.C."/>
        </authorList>
    </citation>
    <scope>NUCLEOTIDE SEQUENCE [LARGE SCALE GENOMIC DNA]</scope>
    <source>
        <strain evidence="2 3">KCTC 52183</strain>
    </source>
</reference>
<dbReference type="Proteomes" id="UP000291301">
    <property type="component" value="Unassembled WGS sequence"/>
</dbReference>
<organism evidence="2 3">
    <name type="scientific">Oricola cellulosilytica</name>
    <dbReference type="NCBI Taxonomy" id="1429082"/>
    <lineage>
        <taxon>Bacteria</taxon>
        <taxon>Pseudomonadati</taxon>
        <taxon>Pseudomonadota</taxon>
        <taxon>Alphaproteobacteria</taxon>
        <taxon>Hyphomicrobiales</taxon>
        <taxon>Ahrensiaceae</taxon>
        <taxon>Oricola</taxon>
    </lineage>
</organism>
<evidence type="ECO:0000256" key="1">
    <source>
        <dbReference type="SAM" id="MobiDB-lite"/>
    </source>
</evidence>
<proteinExistence type="predicted"/>
<feature type="region of interest" description="Disordered" evidence="1">
    <location>
        <begin position="85"/>
        <end position="118"/>
    </location>
</feature>
<evidence type="ECO:0000313" key="3">
    <source>
        <dbReference type="Proteomes" id="UP000291301"/>
    </source>
</evidence>
<protein>
    <submittedName>
        <fullName evidence="2">Uncharacterized protein</fullName>
    </submittedName>
</protein>
<name>A0A4R0PEU0_9HYPH</name>
<feature type="compositionally biased region" description="Polar residues" evidence="1">
    <location>
        <begin position="85"/>
        <end position="95"/>
    </location>
</feature>
<sequence length="118" mass="12758">MATRKQDTVVDPVDVQIGGDADFDGIAQTITSDDIQAILISSEPIETRREQLQAVKAELQARKSADRGGEFDPLLDEVEGAIETLGQTAGETATRTGLAMDRENRSDLRSPEADVSRD</sequence>